<comment type="caution">
    <text evidence="1">The sequence shown here is derived from an EMBL/GenBank/DDBJ whole genome shotgun (WGS) entry which is preliminary data.</text>
</comment>
<keyword evidence="2" id="KW-1185">Reference proteome</keyword>
<reference evidence="2" key="1">
    <citation type="journal article" date="2019" name="Int. J. Syst. Evol. Microbiol.">
        <title>The Global Catalogue of Microorganisms (GCM) 10K type strain sequencing project: providing services to taxonomists for standard genome sequencing and annotation.</title>
        <authorList>
            <consortium name="The Broad Institute Genomics Platform"/>
            <consortium name="The Broad Institute Genome Sequencing Center for Infectious Disease"/>
            <person name="Wu L."/>
            <person name="Ma J."/>
        </authorList>
    </citation>
    <scope>NUCLEOTIDE SEQUENCE [LARGE SCALE GENOMIC DNA]</scope>
    <source>
        <strain evidence="2">JCM 17714</strain>
    </source>
</reference>
<gene>
    <name evidence="1" type="ORF">GCM10023262_08860</name>
</gene>
<sequence length="64" mass="7423">MYLSFQKHFCTCIVFVEQHLKPIGDPDMFLEGLGGMFFCMQCINLKRLPHCFVIISSVFVIYSV</sequence>
<dbReference type="Proteomes" id="UP001501699">
    <property type="component" value="Unassembled WGS sequence"/>
</dbReference>
<name>A0ABP8VHN0_9HYPH</name>
<evidence type="ECO:0000313" key="1">
    <source>
        <dbReference type="EMBL" id="GAA4662946.1"/>
    </source>
</evidence>
<dbReference type="EMBL" id="BAABJA010000004">
    <property type="protein sequence ID" value="GAA4662946.1"/>
    <property type="molecule type" value="Genomic_DNA"/>
</dbReference>
<protein>
    <submittedName>
        <fullName evidence="1">Uncharacterized protein</fullName>
    </submittedName>
</protein>
<evidence type="ECO:0000313" key="2">
    <source>
        <dbReference type="Proteomes" id="UP001501699"/>
    </source>
</evidence>
<organism evidence="1 2">
    <name type="scientific">Bartonella pachyuromydis</name>
    <dbReference type="NCBI Taxonomy" id="931097"/>
    <lineage>
        <taxon>Bacteria</taxon>
        <taxon>Pseudomonadati</taxon>
        <taxon>Pseudomonadota</taxon>
        <taxon>Alphaproteobacteria</taxon>
        <taxon>Hyphomicrobiales</taxon>
        <taxon>Bartonellaceae</taxon>
        <taxon>Bartonella</taxon>
    </lineage>
</organism>
<proteinExistence type="predicted"/>
<accession>A0ABP8VHN0</accession>